<dbReference type="EMBL" id="LN649255">
    <property type="protein sequence ID" value="CEI58752.1"/>
    <property type="molecule type" value="Genomic_DNA"/>
</dbReference>
<dbReference type="InterPro" id="IPR039657">
    <property type="entry name" value="Dimethylallyltransferase"/>
</dbReference>
<evidence type="ECO:0000256" key="13">
    <source>
        <dbReference type="RuleBase" id="RU003785"/>
    </source>
</evidence>
<evidence type="ECO:0000313" key="15">
    <source>
        <dbReference type="Proteomes" id="UP000032800"/>
    </source>
</evidence>
<evidence type="ECO:0000256" key="2">
    <source>
        <dbReference type="ARBA" id="ARBA00003213"/>
    </source>
</evidence>
<keyword evidence="6 10" id="KW-0547">Nucleotide-binding</keyword>
<reference evidence="14 15" key="1">
    <citation type="journal article" date="2015" name="Genome Biol. Evol.">
        <title>Genome evolution in the primary endosymbiont of whiteflies sheds light on their divergence.</title>
        <authorList>
            <person name="Santos-Garcia D."/>
            <person name="Vargas-Chavez C."/>
            <person name="Moya A."/>
            <person name="Latorre A."/>
            <person name="Silva"/>
            <person name="F J."/>
        </authorList>
    </citation>
    <scope>NUCLEOTIDE SEQUENCE [LARGE SCALE GENOMIC DNA]</scope>
    <source>
        <strain evidence="15">AD-VLC</strain>
    </source>
</reference>
<dbReference type="AlphaFoldDB" id="A0A8D9NAX9"/>
<dbReference type="InterPro" id="IPR027417">
    <property type="entry name" value="P-loop_NTPase"/>
</dbReference>
<evidence type="ECO:0000313" key="14">
    <source>
        <dbReference type="EMBL" id="CEI58752.1"/>
    </source>
</evidence>
<comment type="caution">
    <text evidence="10">Lacks conserved residue(s) required for the propagation of feature annotation.</text>
</comment>
<dbReference type="GO" id="GO:0052381">
    <property type="term" value="F:tRNA dimethylallyltransferase activity"/>
    <property type="evidence" value="ECO:0007669"/>
    <property type="project" value="UniProtKB-UniRule"/>
</dbReference>
<evidence type="ECO:0000256" key="1">
    <source>
        <dbReference type="ARBA" id="ARBA00001946"/>
    </source>
</evidence>
<evidence type="ECO:0000256" key="7">
    <source>
        <dbReference type="ARBA" id="ARBA00022840"/>
    </source>
</evidence>
<dbReference type="GO" id="GO:0005524">
    <property type="term" value="F:ATP binding"/>
    <property type="evidence" value="ECO:0007669"/>
    <property type="project" value="UniProtKB-UniRule"/>
</dbReference>
<dbReference type="RefSeq" id="WP_219848602.1">
    <property type="nucleotide sequence ID" value="NZ_LN649255.1"/>
</dbReference>
<evidence type="ECO:0000256" key="11">
    <source>
        <dbReference type="RuleBase" id="RU003783"/>
    </source>
</evidence>
<dbReference type="EC" id="2.5.1.75" evidence="10"/>
<comment type="function">
    <text evidence="2 10 12">Catalyzes the transfer of a dimethylallyl group onto the adenine at position 37 in tRNAs that read codons beginning with uridine, leading to the formation of N6-(dimethylallyl)adenosine (i(6)A).</text>
</comment>
<dbReference type="Gene3D" id="1.10.287.890">
    <property type="entry name" value="Crystal structure of tRNA isopentenylpyrophosphate transferase (bh2366) domain"/>
    <property type="match status" value="1"/>
</dbReference>
<feature type="binding site" evidence="10">
    <location>
        <begin position="17"/>
        <end position="22"/>
    </location>
    <ligand>
        <name>substrate</name>
    </ligand>
</feature>
<dbReference type="SUPFAM" id="SSF52540">
    <property type="entry name" value="P-loop containing nucleoside triphosphate hydrolases"/>
    <property type="match status" value="2"/>
</dbReference>
<protein>
    <recommendedName>
        <fullName evidence="10">tRNA dimethylallyltransferase</fullName>
        <ecNumber evidence="10">2.5.1.75</ecNumber>
    </recommendedName>
    <alternativeName>
        <fullName evidence="10">Dimethylallyl diphosphate:tRNA dimethylallyltransferase</fullName>
        <shortName evidence="10">DMAPP:tRNA dimethylallyltransferase</shortName>
        <shortName evidence="10">DMATase</shortName>
    </alternativeName>
    <alternativeName>
        <fullName evidence="10">Isopentenyl-diphosphate:tRNA isopentenyltransferase</fullName>
        <shortName evidence="10">IPP transferase</shortName>
        <shortName evidence="10">IPPT</shortName>
        <shortName evidence="10">IPTase</shortName>
    </alternativeName>
</protein>
<organism evidence="14 15">
    <name type="scientific">Candidatus Portiera aleyrodidarum</name>
    <name type="common">primary endosymbiont of Bemisia tabaci</name>
    <dbReference type="NCBI Taxonomy" id="91844"/>
    <lineage>
        <taxon>Bacteria</taxon>
        <taxon>Pseudomonadati</taxon>
        <taxon>Pseudomonadota</taxon>
        <taxon>Gammaproteobacteria</taxon>
        <taxon>Candidatus Johnevansiales</taxon>
        <taxon>Candidatus Johnevansiaceae</taxon>
        <taxon>Candidatus Portiera</taxon>
    </lineage>
</organism>
<evidence type="ECO:0000256" key="8">
    <source>
        <dbReference type="ARBA" id="ARBA00022842"/>
    </source>
</evidence>
<sequence length="312" mass="37538">MKIYNKKPIAIFLMGTTASGKTELAIKLKKLLNCELISVDSAMVYRYMNIGTAKPKKIYHELIDIRYPYEIYSVWNFRNDALKAMKKISTSGKIPILVGGSMFYFNILLEGIAKIPVLKYKIEHYDKYYFLLLKKIFKKNKFIKKEINNNDIYRNKRFLEVYLNTNKFINFFWQKKNKENFPCEVIKFIVTHNNKDILYKNIFFRLNFMLESGLITEVEFLKNMKNMYLELPAMQSIGYRQVWEYIDGKYNFFILKEKLLAANRNLAKKQKLWLRKFNDAFWLDACNPKISDYFIYLLKSNISRYWIKKYNI</sequence>
<dbReference type="Pfam" id="PF01715">
    <property type="entry name" value="IPPT"/>
    <property type="match status" value="1"/>
</dbReference>
<keyword evidence="4 10" id="KW-0808">Transferase</keyword>
<dbReference type="KEGG" id="plc:PAD_189"/>
<evidence type="ECO:0000256" key="9">
    <source>
        <dbReference type="ARBA" id="ARBA00049563"/>
    </source>
</evidence>
<keyword evidence="8 10" id="KW-0460">Magnesium</keyword>
<evidence type="ECO:0000256" key="6">
    <source>
        <dbReference type="ARBA" id="ARBA00022741"/>
    </source>
</evidence>
<dbReference type="NCBIfam" id="TIGR00174">
    <property type="entry name" value="miaA"/>
    <property type="match status" value="1"/>
</dbReference>
<feature type="site" description="Interaction with substrate tRNA" evidence="10">
    <location>
        <position position="101"/>
    </location>
</feature>
<dbReference type="GO" id="GO:0006400">
    <property type="term" value="P:tRNA modification"/>
    <property type="evidence" value="ECO:0007669"/>
    <property type="project" value="TreeGrafter"/>
</dbReference>
<evidence type="ECO:0000256" key="10">
    <source>
        <dbReference type="HAMAP-Rule" id="MF_00185"/>
    </source>
</evidence>
<feature type="region of interest" description="Interaction with substrate tRNA" evidence="10">
    <location>
        <begin position="40"/>
        <end position="43"/>
    </location>
</feature>
<comment type="similarity">
    <text evidence="3 10 13">Belongs to the IPP transferase family.</text>
</comment>
<dbReference type="InterPro" id="IPR018022">
    <property type="entry name" value="IPT"/>
</dbReference>
<evidence type="ECO:0000256" key="12">
    <source>
        <dbReference type="RuleBase" id="RU003784"/>
    </source>
</evidence>
<feature type="binding site" evidence="10">
    <location>
        <begin position="15"/>
        <end position="22"/>
    </location>
    <ligand>
        <name>ATP</name>
        <dbReference type="ChEBI" id="CHEBI:30616"/>
    </ligand>
</feature>
<evidence type="ECO:0000256" key="3">
    <source>
        <dbReference type="ARBA" id="ARBA00005842"/>
    </source>
</evidence>
<gene>
    <name evidence="10 14" type="primary">miaA</name>
    <name evidence="14" type="ORF">PAD_189</name>
</gene>
<dbReference type="PANTHER" id="PTHR11088">
    <property type="entry name" value="TRNA DIMETHYLALLYLTRANSFERASE"/>
    <property type="match status" value="1"/>
</dbReference>
<dbReference type="PANTHER" id="PTHR11088:SF60">
    <property type="entry name" value="TRNA DIMETHYLALLYLTRANSFERASE"/>
    <property type="match status" value="1"/>
</dbReference>
<comment type="catalytic activity">
    <reaction evidence="9 10 11">
        <text>adenosine(37) in tRNA + dimethylallyl diphosphate = N(6)-dimethylallyladenosine(37) in tRNA + diphosphate</text>
        <dbReference type="Rhea" id="RHEA:26482"/>
        <dbReference type="Rhea" id="RHEA-COMP:10162"/>
        <dbReference type="Rhea" id="RHEA-COMP:10375"/>
        <dbReference type="ChEBI" id="CHEBI:33019"/>
        <dbReference type="ChEBI" id="CHEBI:57623"/>
        <dbReference type="ChEBI" id="CHEBI:74411"/>
        <dbReference type="ChEBI" id="CHEBI:74415"/>
        <dbReference type="EC" id="2.5.1.75"/>
    </reaction>
</comment>
<dbReference type="Proteomes" id="UP000032800">
    <property type="component" value="Chromosome I"/>
</dbReference>
<comment type="subunit">
    <text evidence="10">Monomer.</text>
</comment>
<keyword evidence="5 10" id="KW-0819">tRNA processing</keyword>
<evidence type="ECO:0000256" key="5">
    <source>
        <dbReference type="ARBA" id="ARBA00022694"/>
    </source>
</evidence>
<accession>A0A8D9NAX9</accession>
<proteinExistence type="inferred from homology"/>
<name>A0A8D9NAX9_9GAMM</name>
<comment type="cofactor">
    <cofactor evidence="1 10">
        <name>Mg(2+)</name>
        <dbReference type="ChEBI" id="CHEBI:18420"/>
    </cofactor>
</comment>
<dbReference type="Gene3D" id="3.40.50.300">
    <property type="entry name" value="P-loop containing nucleotide triphosphate hydrolases"/>
    <property type="match status" value="1"/>
</dbReference>
<evidence type="ECO:0000256" key="4">
    <source>
        <dbReference type="ARBA" id="ARBA00022679"/>
    </source>
</evidence>
<keyword evidence="7 10" id="KW-0067">ATP-binding</keyword>
<dbReference type="HAMAP" id="MF_00185">
    <property type="entry name" value="IPP_trans"/>
    <property type="match status" value="1"/>
</dbReference>